<keyword evidence="9" id="KW-1185">Reference proteome</keyword>
<reference evidence="8 9" key="1">
    <citation type="journal article" date="2014" name="Nat. Genet.">
        <title>Genome sequence of the hot pepper provides insights into the evolution of pungency in Capsicum species.</title>
        <authorList>
            <person name="Kim S."/>
            <person name="Park M."/>
            <person name="Yeom S.I."/>
            <person name="Kim Y.M."/>
            <person name="Lee J.M."/>
            <person name="Lee H.A."/>
            <person name="Seo E."/>
            <person name="Choi J."/>
            <person name="Cheong K."/>
            <person name="Kim K.T."/>
            <person name="Jung K."/>
            <person name="Lee G.W."/>
            <person name="Oh S.K."/>
            <person name="Bae C."/>
            <person name="Kim S.B."/>
            <person name="Lee H.Y."/>
            <person name="Kim S.Y."/>
            <person name="Kim M.S."/>
            <person name="Kang B.C."/>
            <person name="Jo Y.D."/>
            <person name="Yang H.B."/>
            <person name="Jeong H.J."/>
            <person name="Kang W.H."/>
            <person name="Kwon J.K."/>
            <person name="Shin C."/>
            <person name="Lim J.Y."/>
            <person name="Park J.H."/>
            <person name="Huh J.H."/>
            <person name="Kim J.S."/>
            <person name="Kim B.D."/>
            <person name="Cohen O."/>
            <person name="Paran I."/>
            <person name="Suh M.C."/>
            <person name="Lee S.B."/>
            <person name="Kim Y.K."/>
            <person name="Shin Y."/>
            <person name="Noh S.J."/>
            <person name="Park J."/>
            <person name="Seo Y.S."/>
            <person name="Kwon S.Y."/>
            <person name="Kim H.A."/>
            <person name="Park J.M."/>
            <person name="Kim H.J."/>
            <person name="Choi S.B."/>
            <person name="Bosland P.W."/>
            <person name="Reeves G."/>
            <person name="Jo S.H."/>
            <person name="Lee B.W."/>
            <person name="Cho H.T."/>
            <person name="Choi H.S."/>
            <person name="Lee M.S."/>
            <person name="Yu Y."/>
            <person name="Do Choi Y."/>
            <person name="Park B.S."/>
            <person name="van Deynze A."/>
            <person name="Ashrafi H."/>
            <person name="Hill T."/>
            <person name="Kim W.T."/>
            <person name="Pai H.S."/>
            <person name="Ahn H.K."/>
            <person name="Yeam I."/>
            <person name="Giovannoni J.J."/>
            <person name="Rose J.K."/>
            <person name="Sorensen I."/>
            <person name="Lee S.J."/>
            <person name="Kim R.W."/>
            <person name="Choi I.Y."/>
            <person name="Choi B.S."/>
            <person name="Lim J.S."/>
            <person name="Lee Y.H."/>
            <person name="Choi D."/>
        </authorList>
    </citation>
    <scope>NUCLEOTIDE SEQUENCE [LARGE SCALE GENOMIC DNA]</scope>
    <source>
        <strain evidence="9">cv. CM334</strain>
    </source>
</reference>
<evidence type="ECO:0000313" key="9">
    <source>
        <dbReference type="Proteomes" id="UP000222542"/>
    </source>
</evidence>
<dbReference type="Pfam" id="PF23559">
    <property type="entry name" value="WHD_DRP"/>
    <property type="match status" value="1"/>
</dbReference>
<evidence type="ECO:0000313" key="8">
    <source>
        <dbReference type="EMBL" id="PHT81215.1"/>
    </source>
</evidence>
<evidence type="ECO:0000256" key="1">
    <source>
        <dbReference type="ARBA" id="ARBA00004496"/>
    </source>
</evidence>
<keyword evidence="4" id="KW-0547">Nucleotide-binding</keyword>
<keyword evidence="2" id="KW-0963">Cytoplasm</keyword>
<sequence>MDGIWLHTKSRERMADATEGFLNEPIRRSLIQVLNTLWEKVPRCKIHDLVRDLTIEIALEVKFFDIYDPRKHSISSFCLRHVIHGQGQRYLSLDFSKLKLRSIMLYDRYFFKLGLINFHNEFQHVYVLHLVIHSVTKLPDVIGNLYHLKFLALKGIHNFPSSLGNLKNLQTLHVNEYILLCKLPPKTALQINVRHFIAPYSKPLKRISKLTSLQLLSGISYDQWKDVYFVNLVNL</sequence>
<dbReference type="STRING" id="4072.A0A2G2ZH16"/>
<gene>
    <name evidence="8" type="ORF">T459_14230</name>
</gene>
<dbReference type="InterPro" id="IPR032675">
    <property type="entry name" value="LRR_dom_sf"/>
</dbReference>
<evidence type="ECO:0000259" key="6">
    <source>
        <dbReference type="Pfam" id="PF23559"/>
    </source>
</evidence>
<evidence type="ECO:0000256" key="2">
    <source>
        <dbReference type="ARBA" id="ARBA00022490"/>
    </source>
</evidence>
<name>A0A2G2ZH16_CAPAN</name>
<dbReference type="InterPro" id="IPR044974">
    <property type="entry name" value="Disease_R_plants"/>
</dbReference>
<dbReference type="AlphaFoldDB" id="A0A2G2ZH16"/>
<dbReference type="GO" id="GO:0005737">
    <property type="term" value="C:cytoplasm"/>
    <property type="evidence" value="ECO:0007669"/>
    <property type="project" value="UniProtKB-SubCell"/>
</dbReference>
<evidence type="ECO:0000256" key="5">
    <source>
        <dbReference type="ARBA" id="ARBA00022840"/>
    </source>
</evidence>
<dbReference type="GO" id="GO:0006952">
    <property type="term" value="P:defense response"/>
    <property type="evidence" value="ECO:0007669"/>
    <property type="project" value="InterPro"/>
</dbReference>
<dbReference type="PANTHER" id="PTHR23155">
    <property type="entry name" value="DISEASE RESISTANCE PROTEIN RP"/>
    <property type="match status" value="1"/>
</dbReference>
<keyword evidence="3" id="KW-0677">Repeat</keyword>
<dbReference type="Gene3D" id="3.80.10.10">
    <property type="entry name" value="Ribonuclease Inhibitor"/>
    <property type="match status" value="1"/>
</dbReference>
<dbReference type="PANTHER" id="PTHR23155:SF1152">
    <property type="entry name" value="AAA+ ATPASE DOMAIN-CONTAINING PROTEIN"/>
    <property type="match status" value="1"/>
</dbReference>
<evidence type="ECO:0000256" key="3">
    <source>
        <dbReference type="ARBA" id="ARBA00022737"/>
    </source>
</evidence>
<evidence type="ECO:0000256" key="4">
    <source>
        <dbReference type="ARBA" id="ARBA00022741"/>
    </source>
</evidence>
<keyword evidence="5" id="KW-0067">ATP-binding</keyword>
<protein>
    <submittedName>
        <fullName evidence="8">Uncharacterized protein</fullName>
    </submittedName>
</protein>
<reference evidence="8 9" key="2">
    <citation type="journal article" date="2017" name="Genome Biol.">
        <title>New reference genome sequences of hot pepper reveal the massive evolution of plant disease-resistance genes by retroduplication.</title>
        <authorList>
            <person name="Kim S."/>
            <person name="Park J."/>
            <person name="Yeom S.I."/>
            <person name="Kim Y.M."/>
            <person name="Seo E."/>
            <person name="Kim K.T."/>
            <person name="Kim M.S."/>
            <person name="Lee J.M."/>
            <person name="Cheong K."/>
            <person name="Shin H.S."/>
            <person name="Kim S.B."/>
            <person name="Han K."/>
            <person name="Lee J."/>
            <person name="Park M."/>
            <person name="Lee H.A."/>
            <person name="Lee H.Y."/>
            <person name="Lee Y."/>
            <person name="Oh S."/>
            <person name="Lee J.H."/>
            <person name="Choi E."/>
            <person name="Choi E."/>
            <person name="Lee S.E."/>
            <person name="Jeon J."/>
            <person name="Kim H."/>
            <person name="Choi G."/>
            <person name="Song H."/>
            <person name="Lee J."/>
            <person name="Lee S.C."/>
            <person name="Kwon J.K."/>
            <person name="Lee H.Y."/>
            <person name="Koo N."/>
            <person name="Hong Y."/>
            <person name="Kim R.W."/>
            <person name="Kang W.H."/>
            <person name="Huh J.H."/>
            <person name="Kang B.C."/>
            <person name="Yang T.J."/>
            <person name="Lee Y.H."/>
            <person name="Bennetzen J.L."/>
            <person name="Choi D."/>
        </authorList>
    </citation>
    <scope>NUCLEOTIDE SEQUENCE [LARGE SCALE GENOMIC DNA]</scope>
    <source>
        <strain evidence="9">cv. CM334</strain>
    </source>
</reference>
<evidence type="ECO:0000259" key="7">
    <source>
        <dbReference type="Pfam" id="PF23598"/>
    </source>
</evidence>
<proteinExistence type="predicted"/>
<comment type="subcellular location">
    <subcellularLocation>
        <location evidence="1">Cytoplasm</location>
    </subcellularLocation>
</comment>
<feature type="domain" description="Disease resistance protein winged helix" evidence="6">
    <location>
        <begin position="7"/>
        <end position="53"/>
    </location>
</feature>
<dbReference type="GO" id="GO:0005524">
    <property type="term" value="F:ATP binding"/>
    <property type="evidence" value="ECO:0007669"/>
    <property type="project" value="UniProtKB-KW"/>
</dbReference>
<dbReference type="Proteomes" id="UP000222542">
    <property type="component" value="Unassembled WGS sequence"/>
</dbReference>
<dbReference type="InterPro" id="IPR055414">
    <property type="entry name" value="LRR_R13L4/SHOC2-like"/>
</dbReference>
<dbReference type="InterPro" id="IPR058922">
    <property type="entry name" value="WHD_DRP"/>
</dbReference>
<dbReference type="Pfam" id="PF23598">
    <property type="entry name" value="LRR_14"/>
    <property type="match status" value="1"/>
</dbReference>
<comment type="caution">
    <text evidence="8">The sequence shown here is derived from an EMBL/GenBank/DDBJ whole genome shotgun (WGS) entry which is preliminary data.</text>
</comment>
<organism evidence="8 9">
    <name type="scientific">Capsicum annuum</name>
    <name type="common">Capsicum pepper</name>
    <dbReference type="NCBI Taxonomy" id="4072"/>
    <lineage>
        <taxon>Eukaryota</taxon>
        <taxon>Viridiplantae</taxon>
        <taxon>Streptophyta</taxon>
        <taxon>Embryophyta</taxon>
        <taxon>Tracheophyta</taxon>
        <taxon>Spermatophyta</taxon>
        <taxon>Magnoliopsida</taxon>
        <taxon>eudicotyledons</taxon>
        <taxon>Gunneridae</taxon>
        <taxon>Pentapetalae</taxon>
        <taxon>asterids</taxon>
        <taxon>lamiids</taxon>
        <taxon>Solanales</taxon>
        <taxon>Solanaceae</taxon>
        <taxon>Solanoideae</taxon>
        <taxon>Capsiceae</taxon>
        <taxon>Capsicum</taxon>
    </lineage>
</organism>
<dbReference type="SUPFAM" id="SSF52058">
    <property type="entry name" value="L domain-like"/>
    <property type="match status" value="1"/>
</dbReference>
<dbReference type="EMBL" id="AYRZ02000005">
    <property type="protein sequence ID" value="PHT81215.1"/>
    <property type="molecule type" value="Genomic_DNA"/>
</dbReference>
<accession>A0A2G2ZH16</accession>
<dbReference type="OMA" id="CVNIREK"/>
<dbReference type="Gramene" id="PHT81215">
    <property type="protein sequence ID" value="PHT81215"/>
    <property type="gene ID" value="T459_14230"/>
</dbReference>
<feature type="domain" description="Disease resistance R13L4/SHOC-2-like LRR" evidence="7">
    <location>
        <begin position="100"/>
        <end position="230"/>
    </location>
</feature>